<evidence type="ECO:0000313" key="4">
    <source>
        <dbReference type="Proteomes" id="UP000616724"/>
    </source>
</evidence>
<dbReference type="Proteomes" id="UP000616724">
    <property type="component" value="Unassembled WGS sequence"/>
</dbReference>
<feature type="transmembrane region" description="Helical" evidence="2">
    <location>
        <begin position="100"/>
        <end position="118"/>
    </location>
</feature>
<sequence>MEADILLLADTGSRGRVQTGDVQDYNDIRQDMRATIEARRDLGPEYESALVESFAERLDATIAARVRAEVQAAGAAPHYPDYSYPPQPHKKQKQRGNPSIPIALGSLGIGVPLTGIAASEGGLAGLLIAWGGIVVVNIAHALGNLRHRDYRD</sequence>
<evidence type="ECO:0008006" key="5">
    <source>
        <dbReference type="Google" id="ProtNLM"/>
    </source>
</evidence>
<keyword evidence="2" id="KW-0812">Transmembrane</keyword>
<keyword evidence="4" id="KW-1185">Reference proteome</keyword>
<keyword evidence="2" id="KW-1133">Transmembrane helix</keyword>
<organism evidence="3 4">
    <name type="scientific">Planobispora longispora</name>
    <dbReference type="NCBI Taxonomy" id="28887"/>
    <lineage>
        <taxon>Bacteria</taxon>
        <taxon>Bacillati</taxon>
        <taxon>Actinomycetota</taxon>
        <taxon>Actinomycetes</taxon>
        <taxon>Streptosporangiales</taxon>
        <taxon>Streptosporangiaceae</taxon>
        <taxon>Planobispora</taxon>
    </lineage>
</organism>
<name>A0A8J3RVU7_9ACTN</name>
<reference evidence="3 4" key="1">
    <citation type="submission" date="2021-01" db="EMBL/GenBank/DDBJ databases">
        <title>Whole genome shotgun sequence of Planobispora longispora NBRC 13918.</title>
        <authorList>
            <person name="Komaki H."/>
            <person name="Tamura T."/>
        </authorList>
    </citation>
    <scope>NUCLEOTIDE SEQUENCE [LARGE SCALE GENOMIC DNA]</scope>
    <source>
        <strain evidence="3 4">NBRC 13918</strain>
    </source>
</reference>
<gene>
    <name evidence="3" type="ORF">Plo01_69130</name>
</gene>
<evidence type="ECO:0000313" key="3">
    <source>
        <dbReference type="EMBL" id="GIH80484.1"/>
    </source>
</evidence>
<feature type="region of interest" description="Disordered" evidence="1">
    <location>
        <begin position="77"/>
        <end position="98"/>
    </location>
</feature>
<dbReference type="AlphaFoldDB" id="A0A8J3RVU7"/>
<accession>A0A8J3RVU7</accession>
<keyword evidence="2" id="KW-0472">Membrane</keyword>
<dbReference type="EMBL" id="BOOH01000060">
    <property type="protein sequence ID" value="GIH80484.1"/>
    <property type="molecule type" value="Genomic_DNA"/>
</dbReference>
<evidence type="ECO:0000256" key="1">
    <source>
        <dbReference type="SAM" id="MobiDB-lite"/>
    </source>
</evidence>
<proteinExistence type="predicted"/>
<evidence type="ECO:0000256" key="2">
    <source>
        <dbReference type="SAM" id="Phobius"/>
    </source>
</evidence>
<feature type="transmembrane region" description="Helical" evidence="2">
    <location>
        <begin position="124"/>
        <end position="143"/>
    </location>
</feature>
<protein>
    <recommendedName>
        <fullName evidence="5">Integral membrane protein</fullName>
    </recommendedName>
</protein>
<comment type="caution">
    <text evidence="3">The sequence shown here is derived from an EMBL/GenBank/DDBJ whole genome shotgun (WGS) entry which is preliminary data.</text>
</comment>